<dbReference type="Gene3D" id="3.30.1330.40">
    <property type="entry name" value="RutC-like"/>
    <property type="match status" value="1"/>
</dbReference>
<dbReference type="Proteomes" id="UP000789706">
    <property type="component" value="Unassembled WGS sequence"/>
</dbReference>
<dbReference type="InterPro" id="IPR002761">
    <property type="entry name" value="Diphthami_syn_dom"/>
</dbReference>
<evidence type="ECO:0000256" key="3">
    <source>
        <dbReference type="ARBA" id="ARBA00029814"/>
    </source>
</evidence>
<comment type="caution">
    <text evidence="7">The sequence shown here is derived from an EMBL/GenBank/DDBJ whole genome shotgun (WGS) entry which is preliminary data.</text>
</comment>
<dbReference type="SUPFAM" id="SSF55298">
    <property type="entry name" value="YjgF-like"/>
    <property type="match status" value="1"/>
</dbReference>
<dbReference type="GO" id="GO:0017183">
    <property type="term" value="P:protein histidyl modification to diphthamide"/>
    <property type="evidence" value="ECO:0007669"/>
    <property type="project" value="TreeGrafter"/>
</dbReference>
<dbReference type="Gene3D" id="3.40.50.620">
    <property type="entry name" value="HUPs"/>
    <property type="match status" value="1"/>
</dbReference>
<dbReference type="InterPro" id="IPR006175">
    <property type="entry name" value="YjgF/YER057c/UK114"/>
</dbReference>
<evidence type="ECO:0000313" key="8">
    <source>
        <dbReference type="Proteomes" id="UP000789706"/>
    </source>
</evidence>
<accession>A0A9N9A1J5</accession>
<protein>
    <recommendedName>
        <fullName evidence="2">Diphthine--ammonia ligase</fullName>
        <ecNumber evidence="1">6.3.1.14</ecNumber>
    </recommendedName>
    <alternativeName>
        <fullName evidence="3">Diphthamide synthase</fullName>
    </alternativeName>
    <alternativeName>
        <fullName evidence="4">Diphthamide synthetase</fullName>
    </alternativeName>
</protein>
<dbReference type="PROSITE" id="PS00092">
    <property type="entry name" value="N6_MTASE"/>
    <property type="match status" value="1"/>
</dbReference>
<comment type="catalytic activity">
    <reaction evidence="5">
        <text>diphthine-[translation elongation factor 2] + NH4(+) + ATP = diphthamide-[translation elongation factor 2] + AMP + diphosphate + H(+)</text>
        <dbReference type="Rhea" id="RHEA:19753"/>
        <dbReference type="Rhea" id="RHEA-COMP:10172"/>
        <dbReference type="Rhea" id="RHEA-COMP:10174"/>
        <dbReference type="ChEBI" id="CHEBI:15378"/>
        <dbReference type="ChEBI" id="CHEBI:16692"/>
        <dbReference type="ChEBI" id="CHEBI:28938"/>
        <dbReference type="ChEBI" id="CHEBI:30616"/>
        <dbReference type="ChEBI" id="CHEBI:33019"/>
        <dbReference type="ChEBI" id="CHEBI:82696"/>
        <dbReference type="ChEBI" id="CHEBI:456215"/>
        <dbReference type="EC" id="6.3.1.14"/>
    </reaction>
</comment>
<organism evidence="7 8">
    <name type="scientific">Diversispora eburnea</name>
    <dbReference type="NCBI Taxonomy" id="1213867"/>
    <lineage>
        <taxon>Eukaryota</taxon>
        <taxon>Fungi</taxon>
        <taxon>Fungi incertae sedis</taxon>
        <taxon>Mucoromycota</taxon>
        <taxon>Glomeromycotina</taxon>
        <taxon>Glomeromycetes</taxon>
        <taxon>Diversisporales</taxon>
        <taxon>Diversisporaceae</taxon>
        <taxon>Diversispora</taxon>
    </lineage>
</organism>
<dbReference type="Gene3D" id="3.90.1490.10">
    <property type="entry name" value="putative n-type atp pyrophosphatase, domain 2"/>
    <property type="match status" value="1"/>
</dbReference>
<reference evidence="7" key="1">
    <citation type="submission" date="2021-06" db="EMBL/GenBank/DDBJ databases">
        <authorList>
            <person name="Kallberg Y."/>
            <person name="Tangrot J."/>
            <person name="Rosling A."/>
        </authorList>
    </citation>
    <scope>NUCLEOTIDE SEQUENCE</scope>
    <source>
        <strain evidence="7">AZ414A</strain>
    </source>
</reference>
<dbReference type="EMBL" id="CAJVPK010000463">
    <property type="protein sequence ID" value="CAG8513702.1"/>
    <property type="molecule type" value="Genomic_DNA"/>
</dbReference>
<evidence type="ECO:0000259" key="6">
    <source>
        <dbReference type="Pfam" id="PF01902"/>
    </source>
</evidence>
<evidence type="ECO:0000256" key="1">
    <source>
        <dbReference type="ARBA" id="ARBA00012089"/>
    </source>
</evidence>
<dbReference type="Pfam" id="PF01042">
    <property type="entry name" value="Ribonuc_L-PSP"/>
    <property type="match status" value="1"/>
</dbReference>
<proteinExistence type="predicted"/>
<evidence type="ECO:0000256" key="4">
    <source>
        <dbReference type="ARBA" id="ARBA00031552"/>
    </source>
</evidence>
<dbReference type="InterPro" id="IPR014729">
    <property type="entry name" value="Rossmann-like_a/b/a_fold"/>
</dbReference>
<dbReference type="PANTHER" id="PTHR12196:SF2">
    <property type="entry name" value="DIPHTHINE--AMMONIA LIGASE"/>
    <property type="match status" value="1"/>
</dbReference>
<dbReference type="SUPFAM" id="SSF52402">
    <property type="entry name" value="Adenine nucleotide alpha hydrolases-like"/>
    <property type="match status" value="1"/>
</dbReference>
<dbReference type="Pfam" id="PF01902">
    <property type="entry name" value="Diphthami_syn_2"/>
    <property type="match status" value="1"/>
</dbReference>
<keyword evidence="8" id="KW-1185">Reference proteome</keyword>
<dbReference type="InterPro" id="IPR035959">
    <property type="entry name" value="RutC-like_sf"/>
</dbReference>
<feature type="domain" description="Diphthamide synthase" evidence="6">
    <location>
        <begin position="288"/>
        <end position="427"/>
    </location>
</feature>
<dbReference type="EC" id="6.3.1.14" evidence="1"/>
<gene>
    <name evidence="7" type="ORF">DEBURN_LOCUS5308</name>
</gene>
<dbReference type="GO" id="GO:0003676">
    <property type="term" value="F:nucleic acid binding"/>
    <property type="evidence" value="ECO:0007669"/>
    <property type="project" value="InterPro"/>
</dbReference>
<dbReference type="InterPro" id="IPR002052">
    <property type="entry name" value="DNA_methylase_N6_adenine_CS"/>
</dbReference>
<dbReference type="NCBIfam" id="TIGR00290">
    <property type="entry name" value="MJ0570_dom"/>
    <property type="match status" value="1"/>
</dbReference>
<dbReference type="InterPro" id="IPR030662">
    <property type="entry name" value="DPH6/MJ0570"/>
</dbReference>
<dbReference type="OrthoDB" id="686384at2759"/>
<dbReference type="CDD" id="cd01994">
    <property type="entry name" value="AANH_PF0828-like"/>
    <property type="match status" value="1"/>
</dbReference>
<evidence type="ECO:0000313" key="7">
    <source>
        <dbReference type="EMBL" id="CAG8513702.1"/>
    </source>
</evidence>
<dbReference type="PANTHER" id="PTHR12196">
    <property type="entry name" value="DOMAIN OF UNKNOWN FUNCTION 71 DUF71 -CONTAINING PROTEIN"/>
    <property type="match status" value="1"/>
</dbReference>
<dbReference type="GO" id="GO:0008168">
    <property type="term" value="F:methyltransferase activity"/>
    <property type="evidence" value="ECO:0007669"/>
    <property type="project" value="InterPro"/>
</dbReference>
<dbReference type="GO" id="GO:0032259">
    <property type="term" value="P:methylation"/>
    <property type="evidence" value="ECO:0007669"/>
    <property type="project" value="InterPro"/>
</dbReference>
<sequence>MANSIVPILERQQILQNLIEEHVMTHLDNYLLLRPSTNYNNNNNNYINPSNLINFNNNYINPSNNILYVDNNSNLVNFNNFNNSSNLINFNNNNRIIPCINPSNNNNNISNVVYFDNLSQECPSPKRVLNQKLSELIDQEESFTRDMNITEIDISMISISREIFNPDTIHHFTDTLSISLDIIILCDYIKKLPQSKDYRIERVKEFKMAVGYFWAKKYEIINPDAKDFTWILQKSKIPIPKELSQFSFTIYNREESTLSNLSDDFSPPTNNHQIIALANLKPCSSSKEDEIDSYLYQTVGHEAIKYYSECMNLPLYRQEISGNSLIQTSDYKETSGDETEDLFNLLKNVKENHPEIKGVSVGAILSNYQRIRVEHVCNRLGLVSLAYLWRRNQKELLSEMINSGINAILIKIAAIGLEIKHLGKSIEEIKETETIIHSDDAFAKVAYLHLKKLMLEDKPKNEIIMMNNPININMIKIPSWEDDVKDFIDAGKNWINENEFKSSIFPIIIDYFPKEEKIFNDNYMIYSNPPYFSISGITAYYKDYSQEQQLPFDSIEEETNMCMLNIQDWSDVMNMNVFIKNMNDFVKMNNVYKTFFDINPPARACVGSNLPSPIRIQIDLIAIKSSSLLLLPLDDDNNENKGIIKKNNFNKPMETMHVQSISYWAPANIGPYSQTKIVILYIAVPALPKWGKIEWQVLIHDCKNNDCDNKDNISKEPLIYEGIKSIIKMEFQPSSPKFSITLIPVLSIIDNNALGICVHGIFH</sequence>
<dbReference type="GO" id="GO:0017178">
    <property type="term" value="F:diphthine-ammonia ligase activity"/>
    <property type="evidence" value="ECO:0007669"/>
    <property type="project" value="UniProtKB-EC"/>
</dbReference>
<dbReference type="AlphaFoldDB" id="A0A9N9A1J5"/>
<dbReference type="FunFam" id="3.40.50.620:FF:000145">
    <property type="entry name" value="ATP-binding domain containing protein"/>
    <property type="match status" value="1"/>
</dbReference>
<name>A0A9N9A1J5_9GLOM</name>
<evidence type="ECO:0000256" key="5">
    <source>
        <dbReference type="ARBA" id="ARBA00048108"/>
    </source>
</evidence>
<evidence type="ECO:0000256" key="2">
    <source>
        <dbReference type="ARBA" id="ARBA00018426"/>
    </source>
</evidence>